<gene>
    <name evidence="2" type="ORF">ACFOSV_12500</name>
</gene>
<evidence type="ECO:0000313" key="2">
    <source>
        <dbReference type="EMBL" id="MFC3881007.1"/>
    </source>
</evidence>
<name>A0ABV8AVW3_9BACT</name>
<keyword evidence="1" id="KW-0560">Oxidoreductase</keyword>
<dbReference type="PRINTS" id="PR00081">
    <property type="entry name" value="GDHRDH"/>
</dbReference>
<evidence type="ECO:0000313" key="3">
    <source>
        <dbReference type="Proteomes" id="UP001595805"/>
    </source>
</evidence>
<dbReference type="Proteomes" id="UP001595805">
    <property type="component" value="Unassembled WGS sequence"/>
</dbReference>
<dbReference type="PANTHER" id="PTHR43157">
    <property type="entry name" value="PHOSPHATIDYLINOSITOL-GLYCAN BIOSYNTHESIS CLASS F PROTEIN-RELATED"/>
    <property type="match status" value="1"/>
</dbReference>
<dbReference type="Gene3D" id="3.40.50.720">
    <property type="entry name" value="NAD(P)-binding Rossmann-like Domain"/>
    <property type="match status" value="1"/>
</dbReference>
<dbReference type="InterPro" id="IPR036291">
    <property type="entry name" value="NAD(P)-bd_dom_sf"/>
</dbReference>
<reference evidence="3" key="1">
    <citation type="journal article" date="2019" name="Int. J. Syst. Evol. Microbiol.">
        <title>The Global Catalogue of Microorganisms (GCM) 10K type strain sequencing project: providing services to taxonomists for standard genome sequencing and annotation.</title>
        <authorList>
            <consortium name="The Broad Institute Genomics Platform"/>
            <consortium name="The Broad Institute Genome Sequencing Center for Infectious Disease"/>
            <person name="Wu L."/>
            <person name="Ma J."/>
        </authorList>
    </citation>
    <scope>NUCLEOTIDE SEQUENCE [LARGE SCALE GENOMIC DNA]</scope>
    <source>
        <strain evidence="3">CCUG 60523</strain>
    </source>
</reference>
<protein>
    <submittedName>
        <fullName evidence="2">SDR family NAD(P)-dependent oxidoreductase</fullName>
    </submittedName>
</protein>
<evidence type="ECO:0000256" key="1">
    <source>
        <dbReference type="ARBA" id="ARBA00023002"/>
    </source>
</evidence>
<accession>A0ABV8AVW3</accession>
<proteinExistence type="predicted"/>
<comment type="caution">
    <text evidence="2">The sequence shown here is derived from an EMBL/GenBank/DDBJ whole genome shotgun (WGS) entry which is preliminary data.</text>
</comment>
<dbReference type="PANTHER" id="PTHR43157:SF31">
    <property type="entry name" value="PHOSPHATIDYLINOSITOL-GLYCAN BIOSYNTHESIS CLASS F PROTEIN"/>
    <property type="match status" value="1"/>
</dbReference>
<organism evidence="2 3">
    <name type="scientific">Algoriphagus namhaensis</name>
    <dbReference type="NCBI Taxonomy" id="915353"/>
    <lineage>
        <taxon>Bacteria</taxon>
        <taxon>Pseudomonadati</taxon>
        <taxon>Bacteroidota</taxon>
        <taxon>Cytophagia</taxon>
        <taxon>Cytophagales</taxon>
        <taxon>Cyclobacteriaceae</taxon>
        <taxon>Algoriphagus</taxon>
    </lineage>
</organism>
<dbReference type="EMBL" id="JBHRZS010000007">
    <property type="protein sequence ID" value="MFC3881007.1"/>
    <property type="molecule type" value="Genomic_DNA"/>
</dbReference>
<dbReference type="InterPro" id="IPR002347">
    <property type="entry name" value="SDR_fam"/>
</dbReference>
<dbReference type="SUPFAM" id="SSF51735">
    <property type="entry name" value="NAD(P)-binding Rossmann-fold domains"/>
    <property type="match status" value="1"/>
</dbReference>
<sequence>MNILLTGATSGIGWETFKSLWKDGHQMILPVRNMKKAIDLLEGFGANERVYLVQMDLADLKSVNEATKDISSKYQSIDIIINNAGGMFPPKKKTVEGLDESFVVNHLGHFLLTKHLIHLLPKDLGKVISVSSKVHQIGKANPSDLGLNKSTSSFASYASVKLYNILFTKLLRKKYSEQNLQAYALHPGAVNTSFGNSSGSIEKAIIGFSKLFFISPKKGAETTLYLANTPSSKLTNGGYYQRKKFASVSSKANDLELAEKLWQFSETEVKRILD</sequence>
<dbReference type="Pfam" id="PF00106">
    <property type="entry name" value="adh_short"/>
    <property type="match status" value="1"/>
</dbReference>
<keyword evidence="3" id="KW-1185">Reference proteome</keyword>
<dbReference type="RefSeq" id="WP_377906350.1">
    <property type="nucleotide sequence ID" value="NZ_JBHRZS010000007.1"/>
</dbReference>